<dbReference type="EMBL" id="JAIHOM010000024">
    <property type="protein sequence ID" value="MCW6035954.1"/>
    <property type="molecule type" value="Genomic_DNA"/>
</dbReference>
<reference evidence="1 2" key="1">
    <citation type="submission" date="2021-08" db="EMBL/GenBank/DDBJ databases">
        <title>Draft genome sequence of Spirulina subsalsa with high tolerance to salinity and hype-accumulation of phycocyanin.</title>
        <authorList>
            <person name="Pei H."/>
            <person name="Jiang L."/>
        </authorList>
    </citation>
    <scope>NUCLEOTIDE SEQUENCE [LARGE SCALE GENOMIC DNA]</scope>
    <source>
        <strain evidence="1 2">FACHB-351</strain>
    </source>
</reference>
<evidence type="ECO:0008006" key="3">
    <source>
        <dbReference type="Google" id="ProtNLM"/>
    </source>
</evidence>
<sequence length="217" mass="24774">MDYQTVRLSPAARPPTPDLIQLHQTLLPTSPIVLLGEEFMGQFYYRHLIRDGLITGAIAYVDNYPAGFIVVTANPSAFMSQALRRHWFSLVCTLLLPLLTKPQRIRALWEAWQIMRHRNPKKQEPGAGEILSLGVLPQYCSPQFVRQSKLKIAQDLMGIGLEQLEKQGISVVRAIVDQDNTPAKFFYHGLGWHLHPEIISGWRVPTVEFSWHFSSKF</sequence>
<dbReference type="Gene3D" id="3.40.630.30">
    <property type="match status" value="1"/>
</dbReference>
<proteinExistence type="predicted"/>
<dbReference type="SUPFAM" id="SSF55729">
    <property type="entry name" value="Acyl-CoA N-acyltransferases (Nat)"/>
    <property type="match status" value="1"/>
</dbReference>
<evidence type="ECO:0000313" key="2">
    <source>
        <dbReference type="Proteomes" id="UP001526426"/>
    </source>
</evidence>
<accession>A0ABT3L373</accession>
<dbReference type="InterPro" id="IPR016181">
    <property type="entry name" value="Acyl_CoA_acyltransferase"/>
</dbReference>
<dbReference type="RefSeq" id="WP_265263683.1">
    <property type="nucleotide sequence ID" value="NZ_JAIHOM010000024.1"/>
</dbReference>
<protein>
    <recommendedName>
        <fullName evidence="3">GCN5-related N-acetyltransferase</fullName>
    </recommendedName>
</protein>
<dbReference type="Proteomes" id="UP001526426">
    <property type="component" value="Unassembled WGS sequence"/>
</dbReference>
<organism evidence="1 2">
    <name type="scientific">Spirulina subsalsa FACHB-351</name>
    <dbReference type="NCBI Taxonomy" id="234711"/>
    <lineage>
        <taxon>Bacteria</taxon>
        <taxon>Bacillati</taxon>
        <taxon>Cyanobacteriota</taxon>
        <taxon>Cyanophyceae</taxon>
        <taxon>Spirulinales</taxon>
        <taxon>Spirulinaceae</taxon>
        <taxon>Spirulina</taxon>
    </lineage>
</organism>
<gene>
    <name evidence="1" type="ORF">K4A83_06665</name>
</gene>
<comment type="caution">
    <text evidence="1">The sequence shown here is derived from an EMBL/GenBank/DDBJ whole genome shotgun (WGS) entry which is preliminary data.</text>
</comment>
<keyword evidence="2" id="KW-1185">Reference proteome</keyword>
<evidence type="ECO:0000313" key="1">
    <source>
        <dbReference type="EMBL" id="MCW6035954.1"/>
    </source>
</evidence>
<name>A0ABT3L373_9CYAN</name>